<proteinExistence type="predicted"/>
<comment type="subcellular location">
    <subcellularLocation>
        <location evidence="1">Membrane</location>
        <topology evidence="1">Multi-pass membrane protein</topology>
    </subcellularLocation>
</comment>
<dbReference type="GO" id="GO:0004984">
    <property type="term" value="F:olfactory receptor activity"/>
    <property type="evidence" value="ECO:0007669"/>
    <property type="project" value="InterPro"/>
</dbReference>
<feature type="domain" description="G-protein coupled receptors family 1 profile" evidence="8">
    <location>
        <begin position="40"/>
        <end position="270"/>
    </location>
</feature>
<evidence type="ECO:0000256" key="5">
    <source>
        <dbReference type="ARBA" id="ARBA00023224"/>
    </source>
</evidence>
<feature type="chain" id="PRO_5045899687" description="G-protein coupled receptors family 1 profile domain-containing protein" evidence="7">
    <location>
        <begin position="29"/>
        <end position="293"/>
    </location>
</feature>
<dbReference type="STRING" id="7757.ENSPMAP00000001844"/>
<evidence type="ECO:0000259" key="8">
    <source>
        <dbReference type="PROSITE" id="PS50262"/>
    </source>
</evidence>
<feature type="transmembrane region" description="Helical" evidence="6">
    <location>
        <begin position="216"/>
        <end position="240"/>
    </location>
</feature>
<reference evidence="9" key="1">
    <citation type="submission" date="2025-08" db="UniProtKB">
        <authorList>
            <consortium name="Ensembl"/>
        </authorList>
    </citation>
    <scope>IDENTIFICATION</scope>
</reference>
<dbReference type="GO" id="GO:0016020">
    <property type="term" value="C:membrane"/>
    <property type="evidence" value="ECO:0007669"/>
    <property type="project" value="UniProtKB-SubCell"/>
</dbReference>
<evidence type="ECO:0000256" key="7">
    <source>
        <dbReference type="SAM" id="SignalP"/>
    </source>
</evidence>
<name>S4R9G3_PETMA</name>
<feature type="transmembrane region" description="Helical" evidence="6">
    <location>
        <begin position="114"/>
        <end position="137"/>
    </location>
</feature>
<dbReference type="GO" id="GO:0005549">
    <property type="term" value="F:odorant binding"/>
    <property type="evidence" value="ECO:0007669"/>
    <property type="project" value="TreeGrafter"/>
</dbReference>
<dbReference type="HOGENOM" id="CLU_012526_0_1_1"/>
<dbReference type="SUPFAM" id="SSF81321">
    <property type="entry name" value="Family A G protein-coupled receptor-like"/>
    <property type="match status" value="1"/>
</dbReference>
<feature type="transmembrane region" description="Helical" evidence="6">
    <location>
        <begin position="59"/>
        <end position="78"/>
    </location>
</feature>
<feature type="transmembrane region" description="Helical" evidence="6">
    <location>
        <begin position="175"/>
        <end position="196"/>
    </location>
</feature>
<feature type="transmembrane region" description="Helical" evidence="6">
    <location>
        <begin position="246"/>
        <end position="272"/>
    </location>
</feature>
<evidence type="ECO:0000256" key="6">
    <source>
        <dbReference type="SAM" id="Phobius"/>
    </source>
</evidence>
<dbReference type="PRINTS" id="PR00237">
    <property type="entry name" value="GPCRRHODOPSN"/>
</dbReference>
<dbReference type="InterPro" id="IPR017452">
    <property type="entry name" value="GPCR_Rhodpsn_7TM"/>
</dbReference>
<accession>S4R9G3</accession>
<feature type="transmembrane region" description="Helical" evidence="6">
    <location>
        <begin position="32"/>
        <end position="52"/>
    </location>
</feature>
<dbReference type="AlphaFoldDB" id="S4R9G3"/>
<dbReference type="InterPro" id="IPR000276">
    <property type="entry name" value="GPCR_Rhodpsn"/>
</dbReference>
<dbReference type="Gene3D" id="1.20.1070.10">
    <property type="entry name" value="Rhodopsin 7-helix transmembrane proteins"/>
    <property type="match status" value="2"/>
</dbReference>
<dbReference type="InterPro" id="IPR052921">
    <property type="entry name" value="GPCR1_Superfamily_Member"/>
</dbReference>
<protein>
    <recommendedName>
        <fullName evidence="8">G-protein coupled receptors family 1 profile domain-containing protein</fullName>
    </recommendedName>
</protein>
<evidence type="ECO:0000256" key="2">
    <source>
        <dbReference type="ARBA" id="ARBA00022692"/>
    </source>
</evidence>
<dbReference type="PANTHER" id="PTHR26451">
    <property type="entry name" value="G_PROTEIN_RECEP_F1_2 DOMAIN-CONTAINING PROTEIN"/>
    <property type="match status" value="1"/>
</dbReference>
<evidence type="ECO:0000313" key="9">
    <source>
        <dbReference type="Ensembl" id="ENSPMAP00000001844.1"/>
    </source>
</evidence>
<organism evidence="9">
    <name type="scientific">Petromyzon marinus</name>
    <name type="common">Sea lamprey</name>
    <dbReference type="NCBI Taxonomy" id="7757"/>
    <lineage>
        <taxon>Eukaryota</taxon>
        <taxon>Metazoa</taxon>
        <taxon>Chordata</taxon>
        <taxon>Craniata</taxon>
        <taxon>Vertebrata</taxon>
        <taxon>Cyclostomata</taxon>
        <taxon>Hyperoartia</taxon>
        <taxon>Petromyzontiformes</taxon>
        <taxon>Petromyzontidae</taxon>
        <taxon>Petromyzon</taxon>
    </lineage>
</organism>
<dbReference type="InterPro" id="IPR000725">
    <property type="entry name" value="Olfact_rcpt"/>
</dbReference>
<evidence type="ECO:0000256" key="3">
    <source>
        <dbReference type="ARBA" id="ARBA00022989"/>
    </source>
</evidence>
<keyword evidence="3 6" id="KW-1133">Transmembrane helix</keyword>
<dbReference type="GeneTree" id="ENSGT01030000234640"/>
<dbReference type="Ensembl" id="ENSPMAT00000001854.1">
    <property type="protein sequence ID" value="ENSPMAP00000001844.1"/>
    <property type="gene ID" value="ENSPMAG00000001688.1"/>
</dbReference>
<reference evidence="9" key="2">
    <citation type="submission" date="2025-09" db="UniProtKB">
        <authorList>
            <consortium name="Ensembl"/>
        </authorList>
    </citation>
    <scope>IDENTIFICATION</scope>
</reference>
<keyword evidence="5" id="KW-0807">Transducer</keyword>
<evidence type="ECO:0000256" key="1">
    <source>
        <dbReference type="ARBA" id="ARBA00004141"/>
    </source>
</evidence>
<keyword evidence="4 6" id="KW-0472">Membrane</keyword>
<sequence length="293" mass="32564">MSPRPCCVCTVLLLTPPLSMLPAHVVYAQSSSTYMAAVLTNLLLIATVALCAELHKPMYVFLCNLAVGDIIGCTSFVPMQLHILLTGDRHIPFTSCIMQMFWINVFVSNEFLTLAFAVLLLTWTMCVAIQLVIHLLIMRLTVWVPICQLQGMFCDHGGLLKLSVSNTRVNEVCGLAGVVLTVVAPLCMMAFTYWGILRQCVKMSSKDFNRKALYTLITHFSVLTICSLVVFTLVLVPRLVGDSRSAFVRTVTLSVQFPVIVVPIANVLIYFFRTKELRKASVKYCQKLFPGSV</sequence>
<dbReference type="PROSITE" id="PS50262">
    <property type="entry name" value="G_PROTEIN_RECEP_F1_2"/>
    <property type="match status" value="1"/>
</dbReference>
<dbReference type="PANTHER" id="PTHR26451:SF860">
    <property type="entry name" value="ODORANT RECEPTOR-RELATED"/>
    <property type="match status" value="1"/>
</dbReference>
<feature type="transmembrane region" description="Helical" evidence="6">
    <location>
        <begin position="90"/>
        <end position="107"/>
    </location>
</feature>
<evidence type="ECO:0000256" key="4">
    <source>
        <dbReference type="ARBA" id="ARBA00023136"/>
    </source>
</evidence>
<keyword evidence="7" id="KW-0732">Signal</keyword>
<feature type="signal peptide" evidence="7">
    <location>
        <begin position="1"/>
        <end position="28"/>
    </location>
</feature>
<dbReference type="Pfam" id="PF13853">
    <property type="entry name" value="7tm_4"/>
    <property type="match status" value="2"/>
</dbReference>
<keyword evidence="2 6" id="KW-0812">Transmembrane</keyword>
<dbReference type="GO" id="GO:0004930">
    <property type="term" value="F:G protein-coupled receptor activity"/>
    <property type="evidence" value="ECO:0007669"/>
    <property type="project" value="InterPro"/>
</dbReference>